<feature type="region of interest" description="Disordered" evidence="1">
    <location>
        <begin position="1"/>
        <end position="24"/>
    </location>
</feature>
<name>A0A4V2QEZ9_HYDET</name>
<dbReference type="AlphaFoldDB" id="A0A4V2QEZ9"/>
<gene>
    <name evidence="2" type="ORF">EDC14_101169</name>
</gene>
<sequence length="48" mass="5277">MVREADRLAGGEEKLIPSRRKLPHGPGELIRMTAELAYAAEMSARLGK</sequence>
<dbReference type="EMBL" id="SLUN01000011">
    <property type="protein sequence ID" value="TCL69947.1"/>
    <property type="molecule type" value="Genomic_DNA"/>
</dbReference>
<keyword evidence="3" id="KW-1185">Reference proteome</keyword>
<dbReference type="Proteomes" id="UP000295008">
    <property type="component" value="Unassembled WGS sequence"/>
</dbReference>
<evidence type="ECO:0000313" key="2">
    <source>
        <dbReference type="EMBL" id="TCL69947.1"/>
    </source>
</evidence>
<feature type="compositionally biased region" description="Basic and acidic residues" evidence="1">
    <location>
        <begin position="1"/>
        <end position="16"/>
    </location>
</feature>
<evidence type="ECO:0000256" key="1">
    <source>
        <dbReference type="SAM" id="MobiDB-lite"/>
    </source>
</evidence>
<comment type="caution">
    <text evidence="2">The sequence shown here is derived from an EMBL/GenBank/DDBJ whole genome shotgun (WGS) entry which is preliminary data.</text>
</comment>
<organism evidence="2 3">
    <name type="scientific">Hydrogenispora ethanolica</name>
    <dbReference type="NCBI Taxonomy" id="1082276"/>
    <lineage>
        <taxon>Bacteria</taxon>
        <taxon>Bacillati</taxon>
        <taxon>Bacillota</taxon>
        <taxon>Hydrogenispora</taxon>
    </lineage>
</organism>
<accession>A0A4V2QEZ9</accession>
<protein>
    <submittedName>
        <fullName evidence="2">Uncharacterized protein</fullName>
    </submittedName>
</protein>
<reference evidence="2 3" key="1">
    <citation type="submission" date="2019-03" db="EMBL/GenBank/DDBJ databases">
        <title>Genomic Encyclopedia of Type Strains, Phase IV (KMG-IV): sequencing the most valuable type-strain genomes for metagenomic binning, comparative biology and taxonomic classification.</title>
        <authorList>
            <person name="Goeker M."/>
        </authorList>
    </citation>
    <scope>NUCLEOTIDE SEQUENCE [LARGE SCALE GENOMIC DNA]</scope>
    <source>
        <strain evidence="2 3">LX-B</strain>
    </source>
</reference>
<evidence type="ECO:0000313" key="3">
    <source>
        <dbReference type="Proteomes" id="UP000295008"/>
    </source>
</evidence>
<proteinExistence type="predicted"/>